<comment type="caution">
    <text evidence="1">The sequence shown here is derived from an EMBL/GenBank/DDBJ whole genome shotgun (WGS) entry which is preliminary data.</text>
</comment>
<proteinExistence type="predicted"/>
<protein>
    <submittedName>
        <fullName evidence="1">Glycine-rich domain-containing protein</fullName>
    </submittedName>
</protein>
<keyword evidence="2" id="KW-1185">Reference proteome</keyword>
<accession>A0ABV5I571</accession>
<dbReference type="Proteomes" id="UP001589647">
    <property type="component" value="Unassembled WGS sequence"/>
</dbReference>
<organism evidence="1 2">
    <name type="scientific">Nonomuraea spiralis</name>
    <dbReference type="NCBI Taxonomy" id="46182"/>
    <lineage>
        <taxon>Bacteria</taxon>
        <taxon>Bacillati</taxon>
        <taxon>Actinomycetota</taxon>
        <taxon>Actinomycetes</taxon>
        <taxon>Streptosporangiales</taxon>
        <taxon>Streptosporangiaceae</taxon>
        <taxon>Nonomuraea</taxon>
    </lineage>
</organism>
<evidence type="ECO:0000313" key="2">
    <source>
        <dbReference type="Proteomes" id="UP001589647"/>
    </source>
</evidence>
<reference evidence="1 2" key="1">
    <citation type="submission" date="2024-09" db="EMBL/GenBank/DDBJ databases">
        <authorList>
            <person name="Sun Q."/>
            <person name="Mori K."/>
        </authorList>
    </citation>
    <scope>NUCLEOTIDE SEQUENCE [LARGE SCALE GENOMIC DNA]</scope>
    <source>
        <strain evidence="1 2">CCM 3426</strain>
    </source>
</reference>
<sequence>MITDTSLAALDHQAPYLLERLVKEHVAATEEEAGELFAEAKKYLVLTQVDRSRIWMMHSTRVDDAWHHFILFTGLYTEFCRTYFGRYVHHSPSNDPGVPDEPAEETPVATFAEFRDRYEELFGCPLPDVWYDHRTVTLTRRVVNDRAGLLTTRRDGNQVELLSPSGEPLVAANMIASPALEFVARTGAFYVRELPGGLTGEERVALAEVLVEQRILKVSG</sequence>
<dbReference type="RefSeq" id="WP_189645388.1">
    <property type="nucleotide sequence ID" value="NZ_BMRC01000001.1"/>
</dbReference>
<evidence type="ECO:0000313" key="1">
    <source>
        <dbReference type="EMBL" id="MFB9199686.1"/>
    </source>
</evidence>
<name>A0ABV5I571_9ACTN</name>
<gene>
    <name evidence="1" type="ORF">ACFFV7_00665</name>
</gene>
<dbReference type="EMBL" id="JBHMEI010000001">
    <property type="protein sequence ID" value="MFB9199686.1"/>
    <property type="molecule type" value="Genomic_DNA"/>
</dbReference>